<evidence type="ECO:0008006" key="3">
    <source>
        <dbReference type="Google" id="ProtNLM"/>
    </source>
</evidence>
<dbReference type="Gene3D" id="3.20.20.140">
    <property type="entry name" value="Metal-dependent hydrolases"/>
    <property type="match status" value="1"/>
</dbReference>
<evidence type="ECO:0000313" key="2">
    <source>
        <dbReference type="Proteomes" id="UP000443153"/>
    </source>
</evidence>
<dbReference type="PROSITE" id="PS51257">
    <property type="entry name" value="PROKAR_LIPOPROTEIN"/>
    <property type="match status" value="1"/>
</dbReference>
<dbReference type="OrthoDB" id="259356at2"/>
<accession>A0A6I2MMQ9</accession>
<sequence>MKKSIALLTLIIIGISSLSCNSKSKKEKPAEQQKEVQNPILTKIAELKKAGYDIVDYHGHLKGGLTMEDLLEHSKETGIDYGVAFNAGIGFPITNDSTLLANYDRYKKYPVYMAMQAEGREWVTMFSKENIATFDYVFTDAMTWTDKKGRRMRLWIPEEVFVDDKDDFMDQLVDKIVGVMQNEPIDIYVNSTYLPDILQPEYDELWTNERMQKVIDAAVANNIAIEINARYKIPSATFIKKAKAAGVKFSMGTNNTDKDLGTLDYAIEMIDTCNLEPSDFFTPLKK</sequence>
<dbReference type="EMBL" id="WKJH01000021">
    <property type="protein sequence ID" value="MRX65131.1"/>
    <property type="molecule type" value="Genomic_DNA"/>
</dbReference>
<reference evidence="1 2" key="1">
    <citation type="submission" date="2019-11" db="EMBL/GenBank/DDBJ databases">
        <title>Maribacter lutea sp. nov., a marine bacterium isolated from intertidal sand.</title>
        <authorList>
            <person name="Liu A."/>
        </authorList>
    </citation>
    <scope>NUCLEOTIDE SEQUENCE [LARGE SCALE GENOMIC DNA]</scope>
    <source>
        <strain evidence="1 2">RZ05</strain>
    </source>
</reference>
<keyword evidence="2" id="KW-1185">Reference proteome</keyword>
<proteinExistence type="predicted"/>
<dbReference type="SUPFAM" id="SSF89550">
    <property type="entry name" value="PHP domain-like"/>
    <property type="match status" value="1"/>
</dbReference>
<dbReference type="AlphaFoldDB" id="A0A6I2MMQ9"/>
<dbReference type="RefSeq" id="WP_154367665.1">
    <property type="nucleotide sequence ID" value="NZ_WKJH01000021.1"/>
</dbReference>
<organism evidence="1 2">
    <name type="scientific">Maribacter luteus</name>
    <dbReference type="NCBI Taxonomy" id="2594478"/>
    <lineage>
        <taxon>Bacteria</taxon>
        <taxon>Pseudomonadati</taxon>
        <taxon>Bacteroidota</taxon>
        <taxon>Flavobacteriia</taxon>
        <taxon>Flavobacteriales</taxon>
        <taxon>Flavobacteriaceae</taxon>
        <taxon>Maribacter</taxon>
    </lineage>
</organism>
<evidence type="ECO:0000313" key="1">
    <source>
        <dbReference type="EMBL" id="MRX65131.1"/>
    </source>
</evidence>
<dbReference type="InterPro" id="IPR016195">
    <property type="entry name" value="Pol/histidinol_Pase-like"/>
</dbReference>
<comment type="caution">
    <text evidence="1">The sequence shown here is derived from an EMBL/GenBank/DDBJ whole genome shotgun (WGS) entry which is preliminary data.</text>
</comment>
<dbReference type="Proteomes" id="UP000443153">
    <property type="component" value="Unassembled WGS sequence"/>
</dbReference>
<name>A0A6I2MMQ9_9FLAO</name>
<protein>
    <recommendedName>
        <fullName evidence="3">Amidohydrolase family protein</fullName>
    </recommendedName>
</protein>
<gene>
    <name evidence="1" type="ORF">GJ691_13280</name>
</gene>